<evidence type="ECO:0000256" key="1">
    <source>
        <dbReference type="ARBA" id="ARBA00007261"/>
    </source>
</evidence>
<accession>A0A160N6F9</accession>
<evidence type="ECO:0000256" key="2">
    <source>
        <dbReference type="SAM" id="SignalP"/>
    </source>
</evidence>
<organism evidence="5 6">
    <name type="scientific">Dyella thiooxydans</name>
    <dbReference type="NCBI Taxonomy" id="445710"/>
    <lineage>
        <taxon>Bacteria</taxon>
        <taxon>Pseudomonadati</taxon>
        <taxon>Pseudomonadota</taxon>
        <taxon>Gammaproteobacteria</taxon>
        <taxon>Lysobacterales</taxon>
        <taxon>Rhodanobacteraceae</taxon>
        <taxon>Dyella</taxon>
    </lineage>
</organism>
<dbReference type="SUPFAM" id="SSF63411">
    <property type="entry name" value="LuxS/MPP-like metallohydrolase"/>
    <property type="match status" value="4"/>
</dbReference>
<feature type="signal peptide" evidence="2">
    <location>
        <begin position="1"/>
        <end position="24"/>
    </location>
</feature>
<dbReference type="Pfam" id="PF00675">
    <property type="entry name" value="Peptidase_M16"/>
    <property type="match status" value="1"/>
</dbReference>
<dbReference type="PANTHER" id="PTHR11851">
    <property type="entry name" value="METALLOPROTEASE"/>
    <property type="match status" value="1"/>
</dbReference>
<dbReference type="EMBL" id="CP014841">
    <property type="protein sequence ID" value="AND71282.1"/>
    <property type="molecule type" value="Genomic_DNA"/>
</dbReference>
<protein>
    <submittedName>
        <fullName evidence="5">Peptidase M16</fullName>
    </submittedName>
</protein>
<feature type="chain" id="PRO_5007817769" evidence="2">
    <location>
        <begin position="25"/>
        <end position="889"/>
    </location>
</feature>
<dbReference type="Gene3D" id="3.30.830.10">
    <property type="entry name" value="Metalloenzyme, LuxS/M16 peptidase-like"/>
    <property type="match status" value="4"/>
</dbReference>
<dbReference type="PATRIC" id="fig|445710.3.peg.3823"/>
<dbReference type="AlphaFoldDB" id="A0A160N6F9"/>
<dbReference type="InterPro" id="IPR011765">
    <property type="entry name" value="Pept_M16_N"/>
</dbReference>
<dbReference type="Pfam" id="PF05193">
    <property type="entry name" value="Peptidase_M16_C"/>
    <property type="match status" value="2"/>
</dbReference>
<dbReference type="STRING" id="445710.ATSB10_38280"/>
<dbReference type="InterPro" id="IPR050361">
    <property type="entry name" value="MPP/UQCRC_Complex"/>
</dbReference>
<sequence length="889" mass="94182">MKKSSMSAVIGMLLAAGAIGQVQAAAVPADVTRATLDNGLRVVIVRDTLAPVVTTELNYLVGSDEVPAAFPGTAHAMEHMMFRGSPGLSKDQLAAIAANMGGAFNADTTQGVTQYYFVTPSQDLDVALHVESLRMRGVDVTEKDWAKERGAIEQEVSRDLSNPSYKAYEQLQAQLFAGTPYGHTPLGTRASFDKTSAAMLKRFHDTWYAPNNAILVIAGDVDPAATLARVKQEFGDIPRSQLPARPEFSFKPVQAKAVALPTDSPYGSVYLAYRLPGMKAKDYATAAVLGQALASKRAGLFGMGMDGTALYGGFAAQFMPQAGFGMAVGIFPRGGNPQPVLARMRSILAQAASKGVDPALVDAAKRQAIAALEFKKNSVDGLANAWSQALAFEGLDSPDAIRQAIEAVTPAQVDALARATFDPAHAVTAILTPESSGKPIAGKGFGGAESFASSPDKPVQLPEWAAKAFAKLSVPKSSLHPVDYHLANGMRLIVQPEAISNTVVAFGRVQTNQDLQAPKGEEGVADVLGQLFQFGTTHLDRLQYQAALDAISARASAGSSFSLAVPSTHFAEGMKLLADAELHPALPAKAFPIVQRQTAGFVAGQVQSPDFLTQIGLDQALLPAGDPELRHATPQSVMGLTLDKVKQYYAQVFRPDMTTLVVVGKVDPAQVKQVVEQAFGDWKASGPKPEVDYAAVPANHAGQLHVPDTSASQDSVTMAQTIDVTRDDPDRYALNLGNEVLGGGFYASRLYHDLRDTRGLVYSVGTSFDYGRNRSTYSVDYGADPDKVKAASALVVQDLKQMQTTPVSPADLDRAKGILLRQMPLGESSFGGIGGQLLGLAIEGKPLDATTVAAKHYLEMTALQVQQAFAKHVRPEAFVTAVKGPAPKG</sequence>
<feature type="domain" description="Peptidase M16 N-terminal" evidence="3">
    <location>
        <begin position="41"/>
        <end position="188"/>
    </location>
</feature>
<feature type="domain" description="Peptidase M16 C-terminal" evidence="4">
    <location>
        <begin position="196"/>
        <end position="367"/>
    </location>
</feature>
<keyword evidence="6" id="KW-1185">Reference proteome</keyword>
<name>A0A160N6F9_9GAMM</name>
<evidence type="ECO:0000259" key="4">
    <source>
        <dbReference type="Pfam" id="PF05193"/>
    </source>
</evidence>
<keyword evidence="2" id="KW-0732">Signal</keyword>
<dbReference type="PANTHER" id="PTHR11851:SF49">
    <property type="entry name" value="MITOCHONDRIAL-PROCESSING PEPTIDASE SUBUNIT ALPHA"/>
    <property type="match status" value="1"/>
</dbReference>
<evidence type="ECO:0000313" key="6">
    <source>
        <dbReference type="Proteomes" id="UP000077255"/>
    </source>
</evidence>
<dbReference type="GO" id="GO:0046872">
    <property type="term" value="F:metal ion binding"/>
    <property type="evidence" value="ECO:0007669"/>
    <property type="project" value="InterPro"/>
</dbReference>
<dbReference type="KEGG" id="dtx:ATSB10_38280"/>
<comment type="similarity">
    <text evidence="1">Belongs to the peptidase M16 family.</text>
</comment>
<evidence type="ECO:0000313" key="5">
    <source>
        <dbReference type="EMBL" id="AND71282.1"/>
    </source>
</evidence>
<feature type="domain" description="Peptidase M16 C-terminal" evidence="4">
    <location>
        <begin position="640"/>
        <end position="817"/>
    </location>
</feature>
<dbReference type="Proteomes" id="UP000077255">
    <property type="component" value="Chromosome"/>
</dbReference>
<dbReference type="InterPro" id="IPR011249">
    <property type="entry name" value="Metalloenz_LuxS/M16"/>
</dbReference>
<proteinExistence type="inferred from homology"/>
<dbReference type="RefSeq" id="WP_063674196.1">
    <property type="nucleotide sequence ID" value="NZ_CP014841.1"/>
</dbReference>
<dbReference type="InterPro" id="IPR007863">
    <property type="entry name" value="Peptidase_M16_C"/>
</dbReference>
<evidence type="ECO:0000259" key="3">
    <source>
        <dbReference type="Pfam" id="PF00675"/>
    </source>
</evidence>
<reference evidence="5 6" key="1">
    <citation type="submission" date="2016-02" db="EMBL/GenBank/DDBJ databases">
        <title>Complete genome sequencing and analysis of ATSB10, Dyella thiooxydans isolated from rhizosphere soil of sunflower (Helianthus annuus L.).</title>
        <authorList>
            <person name="Lee Y."/>
            <person name="Hwangbo K."/>
            <person name="Chung H."/>
            <person name="Yoo J."/>
            <person name="Kim K.Y."/>
            <person name="Sa T.M."/>
            <person name="Um Y."/>
            <person name="Madhaiyan M."/>
        </authorList>
    </citation>
    <scope>NUCLEOTIDE SEQUENCE [LARGE SCALE GENOMIC DNA]</scope>
    <source>
        <strain evidence="5 6">ATSB10</strain>
    </source>
</reference>
<gene>
    <name evidence="5" type="ORF">ATSB10_38280</name>
</gene>